<dbReference type="GO" id="GO:0016747">
    <property type="term" value="F:acyltransferase activity, transferring groups other than amino-acyl groups"/>
    <property type="evidence" value="ECO:0007669"/>
    <property type="project" value="InterPro"/>
</dbReference>
<protein>
    <submittedName>
        <fullName evidence="4">Putative acetyltransferase</fullName>
    </submittedName>
</protein>
<name>A0A0M6XRE1_9RHOB</name>
<dbReference type="Gene3D" id="3.40.630.30">
    <property type="match status" value="1"/>
</dbReference>
<dbReference type="Proteomes" id="UP000048908">
    <property type="component" value="Unassembled WGS sequence"/>
</dbReference>
<evidence type="ECO:0000259" key="3">
    <source>
        <dbReference type="PROSITE" id="PS51186"/>
    </source>
</evidence>
<dbReference type="InterPro" id="IPR016181">
    <property type="entry name" value="Acyl_CoA_acyltransferase"/>
</dbReference>
<organism evidence="4 5">
    <name type="scientific">Jannaschia rubra</name>
    <dbReference type="NCBI Taxonomy" id="282197"/>
    <lineage>
        <taxon>Bacteria</taxon>
        <taxon>Pseudomonadati</taxon>
        <taxon>Pseudomonadota</taxon>
        <taxon>Alphaproteobacteria</taxon>
        <taxon>Rhodobacterales</taxon>
        <taxon>Roseobacteraceae</taxon>
        <taxon>Jannaschia</taxon>
    </lineage>
</organism>
<reference evidence="4 5" key="1">
    <citation type="submission" date="2015-07" db="EMBL/GenBank/DDBJ databases">
        <authorList>
            <person name="Noorani M."/>
        </authorList>
    </citation>
    <scope>NUCLEOTIDE SEQUENCE [LARGE SCALE GENOMIC DNA]</scope>
    <source>
        <strain evidence="4 5">CECT 5088</strain>
    </source>
</reference>
<dbReference type="InterPro" id="IPR000182">
    <property type="entry name" value="GNAT_dom"/>
</dbReference>
<dbReference type="Pfam" id="PF00583">
    <property type="entry name" value="Acetyltransf_1"/>
    <property type="match status" value="1"/>
</dbReference>
<feature type="domain" description="N-acetyltransferase" evidence="3">
    <location>
        <begin position="15"/>
        <end position="203"/>
    </location>
</feature>
<keyword evidence="2" id="KW-0012">Acyltransferase</keyword>
<dbReference type="PANTHER" id="PTHR43877">
    <property type="entry name" value="AMINOALKYLPHOSPHONATE N-ACETYLTRANSFERASE-RELATED-RELATED"/>
    <property type="match status" value="1"/>
</dbReference>
<dbReference type="RefSeq" id="WP_055683085.1">
    <property type="nucleotide sequence ID" value="NZ_CXPG01000020.1"/>
</dbReference>
<proteinExistence type="predicted"/>
<dbReference type="InterPro" id="IPR050832">
    <property type="entry name" value="Bact_Acetyltransf"/>
</dbReference>
<dbReference type="OrthoDB" id="273614at2"/>
<keyword evidence="1 4" id="KW-0808">Transferase</keyword>
<evidence type="ECO:0000313" key="4">
    <source>
        <dbReference type="EMBL" id="CTQ33706.1"/>
    </source>
</evidence>
<dbReference type="PROSITE" id="PS51186">
    <property type="entry name" value="GNAT"/>
    <property type="match status" value="1"/>
</dbReference>
<gene>
    <name evidence="4" type="ORF">JAN5088_02491</name>
</gene>
<keyword evidence="5" id="KW-1185">Reference proteome</keyword>
<evidence type="ECO:0000313" key="5">
    <source>
        <dbReference type="Proteomes" id="UP000048908"/>
    </source>
</evidence>
<dbReference type="CDD" id="cd04301">
    <property type="entry name" value="NAT_SF"/>
    <property type="match status" value="1"/>
</dbReference>
<accession>A0A0M6XRE1</accession>
<evidence type="ECO:0000256" key="1">
    <source>
        <dbReference type="ARBA" id="ARBA00022679"/>
    </source>
</evidence>
<evidence type="ECO:0000256" key="2">
    <source>
        <dbReference type="ARBA" id="ARBA00023315"/>
    </source>
</evidence>
<dbReference type="PANTHER" id="PTHR43877:SF2">
    <property type="entry name" value="AMINOALKYLPHOSPHONATE N-ACETYLTRANSFERASE-RELATED"/>
    <property type="match status" value="1"/>
</dbReference>
<dbReference type="STRING" id="282197.SAMN04488517_102539"/>
<dbReference type="SUPFAM" id="SSF55729">
    <property type="entry name" value="Acyl-CoA N-acyltransferases (Nat)"/>
    <property type="match status" value="1"/>
</dbReference>
<dbReference type="EMBL" id="CXPG01000020">
    <property type="protein sequence ID" value="CTQ33706.1"/>
    <property type="molecule type" value="Genomic_DNA"/>
</dbReference>
<sequence length="210" mass="22799">MTPTEPHGPRYLVEPGLRPDHRPQAAMDYWQAFSRKLRYPLGPRRKAVAFLERVLDPDHAISAVGSDGEFLGVAGFKSPQGAFVGGGIRDMIEVYGWIGGLARSLLVATLERECEGGVLLMDGIFVRNAARGLGIGTALLAAVEQRAADCGLQQVRLDVIDTNPRARALYERLGFRETSTVSMGVLGHIFGFESATTMTKEARDAGCERP</sequence>
<dbReference type="AlphaFoldDB" id="A0A0M6XRE1"/>